<evidence type="ECO:0000256" key="2">
    <source>
        <dbReference type="ARBA" id="ARBA00007015"/>
    </source>
</evidence>
<dbReference type="NCBIfam" id="TIGR00788">
    <property type="entry name" value="fbt"/>
    <property type="match status" value="1"/>
</dbReference>
<accession>K8ERK7</accession>
<evidence type="ECO:0000256" key="6">
    <source>
        <dbReference type="ARBA" id="ARBA00023136"/>
    </source>
</evidence>
<dbReference type="GeneID" id="19010976"/>
<name>K8ERK7_9CHLO</name>
<feature type="transmembrane region" description="Helical" evidence="8">
    <location>
        <begin position="366"/>
        <end position="388"/>
    </location>
</feature>
<feature type="transmembrane region" description="Helical" evidence="8">
    <location>
        <begin position="403"/>
        <end position="425"/>
    </location>
</feature>
<dbReference type="PANTHER" id="PTHR31585">
    <property type="entry name" value="FOLATE-BIOPTERIN TRANSPORTER 1, CHLOROPLASTIC"/>
    <property type="match status" value="1"/>
</dbReference>
<evidence type="ECO:0000256" key="5">
    <source>
        <dbReference type="ARBA" id="ARBA00022989"/>
    </source>
</evidence>
<keyword evidence="10" id="KW-1185">Reference proteome</keyword>
<dbReference type="eggNOG" id="ENOG502QRK9">
    <property type="taxonomic scope" value="Eukaryota"/>
</dbReference>
<evidence type="ECO:0000313" key="9">
    <source>
        <dbReference type="EMBL" id="CCO20579.1"/>
    </source>
</evidence>
<dbReference type="STRING" id="41875.K8ERK7"/>
<feature type="transmembrane region" description="Helical" evidence="8">
    <location>
        <begin position="437"/>
        <end position="456"/>
    </location>
</feature>
<dbReference type="Proteomes" id="UP000198341">
    <property type="component" value="Chromosome 17"/>
</dbReference>
<keyword evidence="3" id="KW-0813">Transport</keyword>
<comment type="subcellular location">
    <subcellularLocation>
        <location evidence="1">Membrane</location>
        <topology evidence="1">Multi-pass membrane protein</topology>
    </subcellularLocation>
</comment>
<dbReference type="KEGG" id="bpg:Bathy17g02200"/>
<dbReference type="OrthoDB" id="754047at2759"/>
<keyword evidence="6 8" id="KW-0472">Membrane</keyword>
<keyword evidence="5 8" id="KW-1133">Transmembrane helix</keyword>
<evidence type="ECO:0000256" key="8">
    <source>
        <dbReference type="SAM" id="Phobius"/>
    </source>
</evidence>
<dbReference type="GO" id="GO:0016020">
    <property type="term" value="C:membrane"/>
    <property type="evidence" value="ECO:0007669"/>
    <property type="project" value="UniProtKB-SubCell"/>
</dbReference>
<organism evidence="9 10">
    <name type="scientific">Bathycoccus prasinos</name>
    <dbReference type="NCBI Taxonomy" id="41875"/>
    <lineage>
        <taxon>Eukaryota</taxon>
        <taxon>Viridiplantae</taxon>
        <taxon>Chlorophyta</taxon>
        <taxon>Mamiellophyceae</taxon>
        <taxon>Mamiellales</taxon>
        <taxon>Bathycoccaceae</taxon>
        <taxon>Bathycoccus</taxon>
    </lineage>
</organism>
<keyword evidence="4 8" id="KW-0812">Transmembrane</keyword>
<evidence type="ECO:0000313" key="10">
    <source>
        <dbReference type="Proteomes" id="UP000198341"/>
    </source>
</evidence>
<feature type="region of interest" description="Disordered" evidence="7">
    <location>
        <begin position="263"/>
        <end position="308"/>
    </location>
</feature>
<dbReference type="AlphaFoldDB" id="K8ERK7"/>
<feature type="transmembrane region" description="Helical" evidence="8">
    <location>
        <begin position="340"/>
        <end position="359"/>
    </location>
</feature>
<feature type="transmembrane region" description="Helical" evidence="8">
    <location>
        <begin position="508"/>
        <end position="529"/>
    </location>
</feature>
<gene>
    <name evidence="9" type="ordered locus">Bathy17g02200</name>
</gene>
<dbReference type="Gene3D" id="1.20.1250.20">
    <property type="entry name" value="MFS general substrate transporter like domains"/>
    <property type="match status" value="1"/>
</dbReference>
<evidence type="ECO:0000256" key="3">
    <source>
        <dbReference type="ARBA" id="ARBA00022448"/>
    </source>
</evidence>
<comment type="similarity">
    <text evidence="2">Belongs to the major facilitator superfamily. Folate-biopterin transporter (TC 2.A.71) family.</text>
</comment>
<dbReference type="InterPro" id="IPR036259">
    <property type="entry name" value="MFS_trans_sf"/>
</dbReference>
<dbReference type="EMBL" id="FO082262">
    <property type="protein sequence ID" value="CCO20579.1"/>
    <property type="molecule type" value="Genomic_DNA"/>
</dbReference>
<feature type="compositionally biased region" description="Basic residues" evidence="7">
    <location>
        <begin position="1"/>
        <end position="17"/>
    </location>
</feature>
<dbReference type="InterPro" id="IPR039309">
    <property type="entry name" value="BT1"/>
</dbReference>
<evidence type="ECO:0000256" key="1">
    <source>
        <dbReference type="ARBA" id="ARBA00004141"/>
    </source>
</evidence>
<feature type="region of interest" description="Disordered" evidence="7">
    <location>
        <begin position="1"/>
        <end position="20"/>
    </location>
</feature>
<dbReference type="Pfam" id="PF03092">
    <property type="entry name" value="BT1"/>
    <property type="match status" value="1"/>
</dbReference>
<dbReference type="InterPro" id="IPR004324">
    <property type="entry name" value="FBT"/>
</dbReference>
<dbReference type="RefSeq" id="XP_007508475.1">
    <property type="nucleotide sequence ID" value="XM_007508413.1"/>
</dbReference>
<feature type="transmembrane region" description="Helical" evidence="8">
    <location>
        <begin position="204"/>
        <end position="224"/>
    </location>
</feature>
<evidence type="ECO:0000256" key="7">
    <source>
        <dbReference type="SAM" id="MobiDB-lite"/>
    </source>
</evidence>
<dbReference type="SUPFAM" id="SSF103473">
    <property type="entry name" value="MFS general substrate transporter"/>
    <property type="match status" value="2"/>
</dbReference>
<feature type="transmembrane region" description="Helical" evidence="8">
    <location>
        <begin position="58"/>
        <end position="86"/>
    </location>
</feature>
<proteinExistence type="inferred from homology"/>
<protein>
    <submittedName>
        <fullName evidence="9">Pteridine transporter</fullName>
    </submittedName>
</protein>
<evidence type="ECO:0000256" key="4">
    <source>
        <dbReference type="ARBA" id="ARBA00022692"/>
    </source>
</evidence>
<reference evidence="9 10" key="1">
    <citation type="submission" date="2011-10" db="EMBL/GenBank/DDBJ databases">
        <authorList>
            <person name="Genoscope - CEA"/>
        </authorList>
    </citation>
    <scope>NUCLEOTIDE SEQUENCE [LARGE SCALE GENOMIC DNA]</scope>
    <source>
        <strain evidence="9 10">RCC 1105</strain>
    </source>
</reference>
<sequence length="606" mass="67301">MFRNRGGGRGRKKPSSSKKKEEIKRILVDLTEYKTTQCCGISYYNPFVQFYYYMRKMIIIYGWPLVFMIVSVMFGVKGAMIGLVGSSGLPYAQKYLKLSAIEMQKYGIVASFPWTVKPLIGMISDGVPIFGYNKRWYIAASSLIGSGAIYFIATYKFDRSNGLYYIAGLTLINAQVAIADLLTEGKYAEAMRYNPSHSASMVSYVWGNITLGGILATVLSYIALKDENYHLLFWMALPFAVQCFLTSASGLLPELRVKRSKKGEVVVDDDEDDDDDEEEDDGMGPSNAKKSVTFADSEEDEETKKAKREKRSMNMMAILMGIICVVIAGIQIAGLDETTVLAITSISCLLLSMLIYFFLPRQLAKATFFLFITSVLSVSFGGAMTYWFTVDAKCNPGGPHFDYVYFTVYTSIVGQCSGIVGIWLFNIFFSKGSLRKAFWISSVISSLGSFFDYAIVKRWNVDYLSIPDKAFYMFGDAVLESIVGMMAYMPSVVLIAKMCPKNLETTMFAILASFANLGGSLSGSFGTFAMDYAGIKTDLTSGSCNWDNLPNLILICGICLPLLAIPLTFIFVPNILMTDTITDFDNSSKKVGDKYVTEEEKKSLIK</sequence>
<feature type="transmembrane region" description="Helical" evidence="8">
    <location>
        <begin position="136"/>
        <end position="157"/>
    </location>
</feature>
<feature type="compositionally biased region" description="Acidic residues" evidence="7">
    <location>
        <begin position="266"/>
        <end position="282"/>
    </location>
</feature>
<feature type="transmembrane region" description="Helical" evidence="8">
    <location>
        <begin position="549"/>
        <end position="572"/>
    </location>
</feature>
<dbReference type="PANTHER" id="PTHR31585:SF51">
    <property type="entry name" value="TRANSPORTER, PUTATIVE-RELATED"/>
    <property type="match status" value="1"/>
</dbReference>
<feature type="transmembrane region" description="Helical" evidence="8">
    <location>
        <begin position="471"/>
        <end position="496"/>
    </location>
</feature>
<feature type="transmembrane region" description="Helical" evidence="8">
    <location>
        <begin position="314"/>
        <end position="334"/>
    </location>
</feature>
<feature type="transmembrane region" description="Helical" evidence="8">
    <location>
        <begin position="230"/>
        <end position="252"/>
    </location>
</feature>